<keyword evidence="1" id="KW-0732">Signal</keyword>
<name>A0A7Z2GQM8_9BURK</name>
<protein>
    <submittedName>
        <fullName evidence="2">Uncharacterized protein</fullName>
    </submittedName>
</protein>
<evidence type="ECO:0000313" key="3">
    <source>
        <dbReference type="Proteomes" id="UP000433577"/>
    </source>
</evidence>
<dbReference type="KEGG" id="pacs:FAZ98_29440"/>
<reference evidence="2 3" key="1">
    <citation type="submission" date="2019-12" db="EMBL/GenBank/DDBJ databases">
        <title>Paraburkholderia acidiphila 7Q-K02 sp. nov and Paraburkholderia acidisoli DHF22 sp. nov., two strains isolated from forest soil.</title>
        <authorList>
            <person name="Gao Z."/>
            <person name="Qiu L."/>
        </authorList>
    </citation>
    <scope>NUCLEOTIDE SEQUENCE [LARGE SCALE GENOMIC DNA]</scope>
    <source>
        <strain evidence="2 3">DHF22</strain>
    </source>
</reference>
<evidence type="ECO:0000313" key="2">
    <source>
        <dbReference type="EMBL" id="QGZ65950.1"/>
    </source>
</evidence>
<feature type="signal peptide" evidence="1">
    <location>
        <begin position="1"/>
        <end position="18"/>
    </location>
</feature>
<dbReference type="AlphaFoldDB" id="A0A7Z2GQM8"/>
<gene>
    <name evidence="2" type="ORF">FAZ98_29440</name>
</gene>
<keyword evidence="3" id="KW-1185">Reference proteome</keyword>
<organism evidence="2 3">
    <name type="scientific">Paraburkholderia acidisoli</name>
    <dbReference type="NCBI Taxonomy" id="2571748"/>
    <lineage>
        <taxon>Bacteria</taxon>
        <taxon>Pseudomonadati</taxon>
        <taxon>Pseudomonadota</taxon>
        <taxon>Betaproteobacteria</taxon>
        <taxon>Burkholderiales</taxon>
        <taxon>Burkholderiaceae</taxon>
        <taxon>Paraburkholderia</taxon>
    </lineage>
</organism>
<dbReference type="RefSeq" id="WP_158956918.1">
    <property type="nucleotide sequence ID" value="NZ_CP046916.1"/>
</dbReference>
<sequence length="106" mass="11367">MKKVLLIAALFSGVTAQAAPVGDFESDEYNTCDAHSAGDIVMAKDAARAHVPVEDVVNRHFGEHAPIMDLTLSLLAENMIKAGYLKSAGEQKLQGFLTGVCYYTAH</sequence>
<proteinExistence type="predicted"/>
<dbReference type="EMBL" id="CP046916">
    <property type="protein sequence ID" value="QGZ65950.1"/>
    <property type="molecule type" value="Genomic_DNA"/>
</dbReference>
<dbReference type="Proteomes" id="UP000433577">
    <property type="component" value="Chromosome 4"/>
</dbReference>
<feature type="chain" id="PRO_5030856094" evidence="1">
    <location>
        <begin position="19"/>
        <end position="106"/>
    </location>
</feature>
<accession>A0A7Z2GQM8</accession>
<evidence type="ECO:0000256" key="1">
    <source>
        <dbReference type="SAM" id="SignalP"/>
    </source>
</evidence>